<feature type="chain" id="PRO_5030604678" evidence="3">
    <location>
        <begin position="18"/>
        <end position="164"/>
    </location>
</feature>
<proteinExistence type="predicted"/>
<evidence type="ECO:0000256" key="1">
    <source>
        <dbReference type="SAM" id="Coils"/>
    </source>
</evidence>
<gene>
    <name evidence="4" type="ORF">CTEN0397_LOCUS6335</name>
</gene>
<dbReference type="EMBL" id="HBFW01009800">
    <property type="protein sequence ID" value="CAD8935301.1"/>
    <property type="molecule type" value="Transcribed_RNA"/>
</dbReference>
<organism evidence="4">
    <name type="scientific">Cyclophora tenuis</name>
    <name type="common">Marine diatom</name>
    <dbReference type="NCBI Taxonomy" id="216820"/>
    <lineage>
        <taxon>Eukaryota</taxon>
        <taxon>Sar</taxon>
        <taxon>Stramenopiles</taxon>
        <taxon>Ochrophyta</taxon>
        <taxon>Bacillariophyta</taxon>
        <taxon>Fragilariophyceae</taxon>
        <taxon>Fragilariophycidae</taxon>
        <taxon>Cyclophorales</taxon>
        <taxon>Cyclophoraceae</taxon>
        <taxon>Cyclophora</taxon>
    </lineage>
</organism>
<keyword evidence="1" id="KW-0175">Coiled coil</keyword>
<feature type="compositionally biased region" description="Low complexity" evidence="2">
    <location>
        <begin position="54"/>
        <end position="65"/>
    </location>
</feature>
<name>A0A7S1D330_CYCTE</name>
<evidence type="ECO:0000313" key="4">
    <source>
        <dbReference type="EMBL" id="CAD8935301.1"/>
    </source>
</evidence>
<evidence type="ECO:0000256" key="2">
    <source>
        <dbReference type="SAM" id="MobiDB-lite"/>
    </source>
</evidence>
<feature type="coiled-coil region" evidence="1">
    <location>
        <begin position="137"/>
        <end position="164"/>
    </location>
</feature>
<accession>A0A7S1D330</accession>
<protein>
    <submittedName>
        <fullName evidence="4">Uncharacterized protein</fullName>
    </submittedName>
</protein>
<dbReference type="AlphaFoldDB" id="A0A7S1D330"/>
<keyword evidence="3" id="KW-0732">Signal</keyword>
<evidence type="ECO:0000256" key="3">
    <source>
        <dbReference type="SAM" id="SignalP"/>
    </source>
</evidence>
<feature type="region of interest" description="Disordered" evidence="2">
    <location>
        <begin position="27"/>
        <end position="74"/>
    </location>
</feature>
<feature type="signal peptide" evidence="3">
    <location>
        <begin position="1"/>
        <end position="17"/>
    </location>
</feature>
<reference evidence="4" key="1">
    <citation type="submission" date="2021-01" db="EMBL/GenBank/DDBJ databases">
        <authorList>
            <person name="Corre E."/>
            <person name="Pelletier E."/>
            <person name="Niang G."/>
            <person name="Scheremetjew M."/>
            <person name="Finn R."/>
            <person name="Kale V."/>
            <person name="Holt S."/>
            <person name="Cochrane G."/>
            <person name="Meng A."/>
            <person name="Brown T."/>
            <person name="Cohen L."/>
        </authorList>
    </citation>
    <scope>NUCLEOTIDE SEQUENCE</scope>
    <source>
        <strain evidence="4">ECT3854</strain>
    </source>
</reference>
<sequence length="164" mass="18191">MAVLLFLLMRHHDGIFTSLVGAATDGRFDDDDDDNNNNSINSMITPRTGIGMESSKQSQQQQQQQHLRSGVSPPVFRNNLFSPSSKSIIIDTNKNSTTGMVRVSGGGYAVRRKAAMNPVDSSRTYNATDLSSIVLSIIRMEAANNSKVENLEEQEQEQEQERQE</sequence>